<organism evidence="2 3">
    <name type="scientific">Arenimonas donghaensis DSM 18148 = HO3-R19</name>
    <dbReference type="NCBI Taxonomy" id="1121014"/>
    <lineage>
        <taxon>Bacteria</taxon>
        <taxon>Pseudomonadati</taxon>
        <taxon>Pseudomonadota</taxon>
        <taxon>Gammaproteobacteria</taxon>
        <taxon>Lysobacterales</taxon>
        <taxon>Lysobacteraceae</taxon>
        <taxon>Arenimonas</taxon>
    </lineage>
</organism>
<dbReference type="AlphaFoldDB" id="A0A087ML17"/>
<evidence type="ECO:0000313" key="3">
    <source>
        <dbReference type="Proteomes" id="UP000029085"/>
    </source>
</evidence>
<protein>
    <submittedName>
        <fullName evidence="2">Uncharacterized protein</fullName>
    </submittedName>
</protein>
<dbReference type="RefSeq" id="WP_034220839.1">
    <property type="nucleotide sequence ID" value="NZ_AVCJ01000002.1"/>
</dbReference>
<sequence length="137" mass="14963">MNVLPTNDLLDMLAAAIVVLAAAYLVGLALVSFFAPVQAARFLNAFAASLRAHLLEMSLRLLAGLAFIRFGPQMVFPGGFVMFGWLLVVTSVVLLLLPWRWHQRFARRSVAPMTRRPWVFGLVALPLGAAILYAALG</sequence>
<gene>
    <name evidence="2" type="ORF">N788_09285</name>
</gene>
<keyword evidence="3" id="KW-1185">Reference proteome</keyword>
<dbReference type="EMBL" id="AVCJ01000002">
    <property type="protein sequence ID" value="KFL37570.1"/>
    <property type="molecule type" value="Genomic_DNA"/>
</dbReference>
<comment type="caution">
    <text evidence="2">The sequence shown here is derived from an EMBL/GenBank/DDBJ whole genome shotgun (WGS) entry which is preliminary data.</text>
</comment>
<dbReference type="STRING" id="1121014.N788_09285"/>
<keyword evidence="1" id="KW-0472">Membrane</keyword>
<dbReference type="PATRIC" id="fig|1121014.3.peg.618"/>
<name>A0A087ML17_9GAMM</name>
<feature type="transmembrane region" description="Helical" evidence="1">
    <location>
        <begin position="74"/>
        <end position="97"/>
    </location>
</feature>
<proteinExistence type="predicted"/>
<evidence type="ECO:0000313" key="2">
    <source>
        <dbReference type="EMBL" id="KFL37570.1"/>
    </source>
</evidence>
<reference evidence="2 3" key="2">
    <citation type="journal article" date="2015" name="Stand. Genomic Sci.">
        <title>High quality draft genomic sequence of Arenimonas donghaensis DSM 18148(T).</title>
        <authorList>
            <person name="Chen F."/>
            <person name="Wang H."/>
            <person name="Cao Y."/>
            <person name="Li X."/>
            <person name="Wang G."/>
        </authorList>
    </citation>
    <scope>NUCLEOTIDE SEQUENCE [LARGE SCALE GENOMIC DNA]</scope>
    <source>
        <strain evidence="2 3">HO3-R19</strain>
    </source>
</reference>
<dbReference type="Proteomes" id="UP000029085">
    <property type="component" value="Unassembled WGS sequence"/>
</dbReference>
<feature type="transmembrane region" description="Helical" evidence="1">
    <location>
        <begin position="12"/>
        <end position="35"/>
    </location>
</feature>
<evidence type="ECO:0000256" key="1">
    <source>
        <dbReference type="SAM" id="Phobius"/>
    </source>
</evidence>
<accession>A0A087ML17</accession>
<reference evidence="3" key="1">
    <citation type="submission" date="2013-08" db="EMBL/GenBank/DDBJ databases">
        <title>Genome sequencing of Arenimonas donghaensis.</title>
        <authorList>
            <person name="Chen F."/>
            <person name="Wang G."/>
        </authorList>
    </citation>
    <scope>NUCLEOTIDE SEQUENCE [LARGE SCALE GENOMIC DNA]</scope>
    <source>
        <strain evidence="3">HO3-R19</strain>
    </source>
</reference>
<keyword evidence="1" id="KW-1133">Transmembrane helix</keyword>
<feature type="transmembrane region" description="Helical" evidence="1">
    <location>
        <begin position="118"/>
        <end position="136"/>
    </location>
</feature>
<keyword evidence="1" id="KW-0812">Transmembrane</keyword>